<dbReference type="Proteomes" id="UP001207736">
    <property type="component" value="Unassembled WGS sequence"/>
</dbReference>
<evidence type="ECO:0000313" key="1">
    <source>
        <dbReference type="EMBL" id="GJM51256.1"/>
    </source>
</evidence>
<evidence type="ECO:0000313" key="3">
    <source>
        <dbReference type="Proteomes" id="UP001207736"/>
    </source>
</evidence>
<sequence>MKKILFLLLLINSSLSYSQKDTITVRESNIAFISQDIYIEDPRIGILTTDVYILKEEKTPLNGFYKVIINNDYFYTLAFDKGSKILNNGNIIKYYKNNKIYKLDIYYPTFYEHEYYYTIEPFNCDVKKTKVYIKYIENDSKTKSIFRARQIIDEKYIVWTFIKKNHPQSISFLKERICNCDLPENRK</sequence>
<evidence type="ECO:0000313" key="4">
    <source>
        <dbReference type="Proteomes" id="UP001208692"/>
    </source>
</evidence>
<dbReference type="EMBL" id="BQKB01000036">
    <property type="protein sequence ID" value="GJM53338.1"/>
    <property type="molecule type" value="Genomic_DNA"/>
</dbReference>
<proteinExistence type="predicted"/>
<dbReference type="RefSeq" id="WP_264847084.1">
    <property type="nucleotide sequence ID" value="NZ_BPMA01000040.1"/>
</dbReference>
<reference evidence="1 4" key="1">
    <citation type="submission" date="2021-11" db="EMBL/GenBank/DDBJ databases">
        <title>Draft genome sequence of Capnocytophaga sp. strain KC07075 isolated from cat oral cavity.</title>
        <authorList>
            <person name="Suzuki M."/>
            <person name="Imaoka K."/>
            <person name="Kimura M."/>
            <person name="Morikawa S."/>
            <person name="Maeda K."/>
        </authorList>
    </citation>
    <scope>NUCLEOTIDE SEQUENCE</scope>
    <source>
        <strain evidence="1">KC07075</strain>
        <strain evidence="2 4">KC07079</strain>
    </source>
</reference>
<evidence type="ECO:0008006" key="5">
    <source>
        <dbReference type="Google" id="ProtNLM"/>
    </source>
</evidence>
<organism evidence="1 3">
    <name type="scientific">Capnocytophaga catalasegens</name>
    <dbReference type="NCBI Taxonomy" id="1004260"/>
    <lineage>
        <taxon>Bacteria</taxon>
        <taxon>Pseudomonadati</taxon>
        <taxon>Bacteroidota</taxon>
        <taxon>Flavobacteriia</taxon>
        <taxon>Flavobacteriales</taxon>
        <taxon>Flavobacteriaceae</taxon>
        <taxon>Capnocytophaga</taxon>
    </lineage>
</organism>
<protein>
    <recommendedName>
        <fullName evidence="5">DUF4468 domain-containing protein</fullName>
    </recommendedName>
</protein>
<comment type="caution">
    <text evidence="1">The sequence shown here is derived from an EMBL/GenBank/DDBJ whole genome shotgun (WGS) entry which is preliminary data.</text>
</comment>
<name>A0AAV5AZ08_9FLAO</name>
<dbReference type="Proteomes" id="UP001208692">
    <property type="component" value="Unassembled WGS sequence"/>
</dbReference>
<dbReference type="EMBL" id="BQKA01000046">
    <property type="protein sequence ID" value="GJM51256.1"/>
    <property type="molecule type" value="Genomic_DNA"/>
</dbReference>
<keyword evidence="4" id="KW-1185">Reference proteome</keyword>
<gene>
    <name evidence="1" type="ORF">RCZ15_22290</name>
    <name evidence="2" type="ORF">RCZ16_16550</name>
</gene>
<evidence type="ECO:0000313" key="2">
    <source>
        <dbReference type="EMBL" id="GJM53338.1"/>
    </source>
</evidence>
<dbReference type="AlphaFoldDB" id="A0AAV5AZ08"/>
<accession>A0AAV5AZ08</accession>